<feature type="non-terminal residue" evidence="2">
    <location>
        <position position="1"/>
    </location>
</feature>
<organism evidence="2">
    <name type="scientific">marine metagenome</name>
    <dbReference type="NCBI Taxonomy" id="408172"/>
    <lineage>
        <taxon>unclassified sequences</taxon>
        <taxon>metagenomes</taxon>
        <taxon>ecological metagenomes</taxon>
    </lineage>
</organism>
<dbReference type="InterPro" id="IPR002372">
    <property type="entry name" value="PQQ_rpt_dom"/>
</dbReference>
<protein>
    <recommendedName>
        <fullName evidence="1">Pyrrolo-quinoline quinone repeat domain-containing protein</fullName>
    </recommendedName>
</protein>
<dbReference type="PANTHER" id="PTHR34512">
    <property type="entry name" value="CELL SURFACE PROTEIN"/>
    <property type="match status" value="1"/>
</dbReference>
<dbReference type="Pfam" id="PF13360">
    <property type="entry name" value="PQQ_2"/>
    <property type="match status" value="1"/>
</dbReference>
<dbReference type="SUPFAM" id="SSF50998">
    <property type="entry name" value="Quinoprotein alcohol dehydrogenase-like"/>
    <property type="match status" value="1"/>
</dbReference>
<dbReference type="PANTHER" id="PTHR34512:SF30">
    <property type="entry name" value="OUTER MEMBRANE PROTEIN ASSEMBLY FACTOR BAMB"/>
    <property type="match status" value="1"/>
</dbReference>
<reference evidence="2" key="1">
    <citation type="submission" date="2018-05" db="EMBL/GenBank/DDBJ databases">
        <authorList>
            <person name="Lanie J.A."/>
            <person name="Ng W.-L."/>
            <person name="Kazmierczak K.M."/>
            <person name="Andrzejewski T.M."/>
            <person name="Davidsen T.M."/>
            <person name="Wayne K.J."/>
            <person name="Tettelin H."/>
            <person name="Glass J.I."/>
            <person name="Rusch D."/>
            <person name="Podicherti R."/>
            <person name="Tsui H.-C.T."/>
            <person name="Winkler M.E."/>
        </authorList>
    </citation>
    <scope>NUCLEOTIDE SEQUENCE</scope>
</reference>
<name>A0A383E5Q3_9ZZZZ</name>
<dbReference type="EMBL" id="UINC01223107">
    <property type="protein sequence ID" value="SVE52162.1"/>
    <property type="molecule type" value="Genomic_DNA"/>
</dbReference>
<dbReference type="InterPro" id="IPR015943">
    <property type="entry name" value="WD40/YVTN_repeat-like_dom_sf"/>
</dbReference>
<gene>
    <name evidence="2" type="ORF">METZ01_LOCUS505016</name>
</gene>
<dbReference type="Gene3D" id="2.130.10.10">
    <property type="entry name" value="YVTN repeat-like/Quinoprotein amine dehydrogenase"/>
    <property type="match status" value="1"/>
</dbReference>
<proteinExistence type="predicted"/>
<dbReference type="InterPro" id="IPR011047">
    <property type="entry name" value="Quinoprotein_ADH-like_sf"/>
</dbReference>
<feature type="domain" description="Pyrrolo-quinoline quinone repeat" evidence="1">
    <location>
        <begin position="1"/>
        <end position="147"/>
    </location>
</feature>
<dbReference type="AlphaFoldDB" id="A0A383E5Q3"/>
<sequence>NSIVAFEKETGDVAWSAHTDEPSYSSPISITFRGVQQIIFLTAKTLVSVSPLDGQIFWKYSWEGGINIATPIFIPEDKIFISTSYDKGSVLLQMIPEGDQFLIKEVWKSRVMKNHFNSSVFNNGHLYGFDNAILKCIEADTGMEKWKHRGLGKGSLIYVDGHLIVLGEEGRLVLVEANSTEYVEKAGTQILQGRCWTSPTLSAGKLYLRDQNEMVCLDVLQRF</sequence>
<evidence type="ECO:0000313" key="2">
    <source>
        <dbReference type="EMBL" id="SVE52162.1"/>
    </source>
</evidence>
<accession>A0A383E5Q3</accession>
<evidence type="ECO:0000259" key="1">
    <source>
        <dbReference type="Pfam" id="PF13360"/>
    </source>
</evidence>